<dbReference type="CDD" id="cd02883">
    <property type="entry name" value="NUDIX_Hydrolase"/>
    <property type="match status" value="1"/>
</dbReference>
<dbReference type="PROSITE" id="PS51462">
    <property type="entry name" value="NUDIX"/>
    <property type="match status" value="1"/>
</dbReference>
<feature type="domain" description="Nudix hydrolase" evidence="2">
    <location>
        <begin position="27"/>
        <end position="156"/>
    </location>
</feature>
<evidence type="ECO:0000313" key="4">
    <source>
        <dbReference type="Proteomes" id="UP000252355"/>
    </source>
</evidence>
<dbReference type="Proteomes" id="UP000252355">
    <property type="component" value="Unassembled WGS sequence"/>
</dbReference>
<dbReference type="Gene3D" id="3.90.79.10">
    <property type="entry name" value="Nucleoside Triphosphate Pyrophosphohydrolase"/>
    <property type="match status" value="1"/>
</dbReference>
<dbReference type="Pfam" id="PF00293">
    <property type="entry name" value="NUDIX"/>
    <property type="match status" value="1"/>
</dbReference>
<sequence length="217" mass="24003">MTAARSGSPRAGPPTVTTTDGRRVFPCFPAAVVVFIINDREEFLLLHHPQRAGWEVVNGGLDAGLTILEGALKETREEAGPQVRVRPVGVVHASSFHYDENVRFMLSISYVMAYEGGPIEPGDDMAGSRFAWFGLAELESGKVPLVVPTTGPWLFRRAVEVFRLWRDRRDDPLQRDLTTVVPNKYLIRRDRHDPGAGLPSSPSPPPSARRRRSPPAS</sequence>
<gene>
    <name evidence="3" type="ORF">OZSIB_0086</name>
</gene>
<feature type="region of interest" description="Disordered" evidence="1">
    <location>
        <begin position="186"/>
        <end position="217"/>
    </location>
</feature>
<dbReference type="AlphaFoldDB" id="A0A367ZN39"/>
<dbReference type="SUPFAM" id="SSF55811">
    <property type="entry name" value="Nudix"/>
    <property type="match status" value="1"/>
</dbReference>
<dbReference type="EMBL" id="QOQW01000013">
    <property type="protein sequence ID" value="RCK79446.1"/>
    <property type="molecule type" value="Genomic_DNA"/>
</dbReference>
<proteinExistence type="predicted"/>
<organism evidence="3 4">
    <name type="scientific">Candidatus Ozemobacter sibiricus</name>
    <dbReference type="NCBI Taxonomy" id="2268124"/>
    <lineage>
        <taxon>Bacteria</taxon>
        <taxon>Candidatus Ozemobacteria</taxon>
        <taxon>Candidatus Ozemobacterales</taxon>
        <taxon>Candidatus Ozemobacteraceae</taxon>
        <taxon>Candidatus Ozemobacter</taxon>
    </lineage>
</organism>
<reference evidence="3 4" key="1">
    <citation type="submission" date="2018-05" db="EMBL/GenBank/DDBJ databases">
        <title>A metagenomic window into the 2 km-deep terrestrial subsurface aquifer revealed taxonomically and functionally diverse microbial community comprising novel uncultured bacterial lineages.</title>
        <authorList>
            <person name="Kadnikov V.V."/>
            <person name="Mardanov A.V."/>
            <person name="Beletsky A.V."/>
            <person name="Banks D."/>
            <person name="Pimenov N.V."/>
            <person name="Frank Y.A."/>
            <person name="Karnachuk O.V."/>
            <person name="Ravin N.V."/>
        </authorList>
    </citation>
    <scope>NUCLEOTIDE SEQUENCE [LARGE SCALE GENOMIC DNA]</scope>
    <source>
        <strain evidence="3">BY5</strain>
    </source>
</reference>
<evidence type="ECO:0000313" key="3">
    <source>
        <dbReference type="EMBL" id="RCK79446.1"/>
    </source>
</evidence>
<feature type="compositionally biased region" description="Basic residues" evidence="1">
    <location>
        <begin position="208"/>
        <end position="217"/>
    </location>
</feature>
<accession>A0A367ZN39</accession>
<dbReference type="InterPro" id="IPR015797">
    <property type="entry name" value="NUDIX_hydrolase-like_dom_sf"/>
</dbReference>
<comment type="caution">
    <text evidence="3">The sequence shown here is derived from an EMBL/GenBank/DDBJ whole genome shotgun (WGS) entry which is preliminary data.</text>
</comment>
<evidence type="ECO:0000256" key="1">
    <source>
        <dbReference type="SAM" id="MobiDB-lite"/>
    </source>
</evidence>
<protein>
    <recommendedName>
        <fullName evidence="2">Nudix hydrolase domain-containing protein</fullName>
    </recommendedName>
</protein>
<evidence type="ECO:0000259" key="2">
    <source>
        <dbReference type="PROSITE" id="PS51462"/>
    </source>
</evidence>
<name>A0A367ZN39_9BACT</name>
<dbReference type="InterPro" id="IPR000086">
    <property type="entry name" value="NUDIX_hydrolase_dom"/>
</dbReference>